<dbReference type="PRINTS" id="PR00080">
    <property type="entry name" value="SDRFAMILY"/>
</dbReference>
<dbReference type="Gene3D" id="3.40.50.720">
    <property type="entry name" value="NAD(P)-binding Rossmann-like Domain"/>
    <property type="match status" value="1"/>
</dbReference>
<dbReference type="PROSITE" id="PS00061">
    <property type="entry name" value="ADH_SHORT"/>
    <property type="match status" value="1"/>
</dbReference>
<dbReference type="PRINTS" id="PR00081">
    <property type="entry name" value="GDHRDH"/>
</dbReference>
<dbReference type="PANTHER" id="PTHR42760">
    <property type="entry name" value="SHORT-CHAIN DEHYDROGENASES/REDUCTASES FAMILY MEMBER"/>
    <property type="match status" value="1"/>
</dbReference>
<accession>A0ABP7WQE8</accession>
<evidence type="ECO:0000256" key="1">
    <source>
        <dbReference type="ARBA" id="ARBA00006484"/>
    </source>
</evidence>
<dbReference type="InterPro" id="IPR020904">
    <property type="entry name" value="Sc_DH/Rdtase_CS"/>
</dbReference>
<protein>
    <submittedName>
        <fullName evidence="2">Glucose 1-dehydrogenase</fullName>
    </submittedName>
</protein>
<comment type="similarity">
    <text evidence="1">Belongs to the short-chain dehydrogenases/reductases (SDR) family.</text>
</comment>
<gene>
    <name evidence="2" type="ORF">GCM10022414_17960</name>
</gene>
<dbReference type="RefSeq" id="WP_344934865.1">
    <property type="nucleotide sequence ID" value="NZ_BAABDM010000002.1"/>
</dbReference>
<evidence type="ECO:0000313" key="2">
    <source>
        <dbReference type="EMBL" id="GAA4094376.1"/>
    </source>
</evidence>
<proteinExistence type="inferred from homology"/>
<sequence length="253" mass="26872">MARLHNKVALITGAASNPGLGRSIALAFAKEGAKLVITDIDAKGLETTLADVKALGADAIALSQNVTSEQGWIDTIATVESKYGQLDILVNNAGIAILRNIDEMTMDEYNRQMDINMSSVFIGCREAIKAMRKTGGGSIVNMSSVAGLVGMPRTGAYGVSKAGVRILSKTVALENARHNIRCNSVHPGMIMTNIQEDAKRDNPEHFDILVDSLPMSRMGTPEEVASCVLFLASDESSYVSGTELVVDGCLVAQ</sequence>
<dbReference type="EMBL" id="BAABDM010000002">
    <property type="protein sequence ID" value="GAA4094376.1"/>
    <property type="molecule type" value="Genomic_DNA"/>
</dbReference>
<dbReference type="Pfam" id="PF13561">
    <property type="entry name" value="adh_short_C2"/>
    <property type="match status" value="1"/>
</dbReference>
<comment type="caution">
    <text evidence="2">The sequence shown here is derived from an EMBL/GenBank/DDBJ whole genome shotgun (WGS) entry which is preliminary data.</text>
</comment>
<reference evidence="3" key="1">
    <citation type="journal article" date="2019" name="Int. J. Syst. Evol. Microbiol.">
        <title>The Global Catalogue of Microorganisms (GCM) 10K type strain sequencing project: providing services to taxonomists for standard genome sequencing and annotation.</title>
        <authorList>
            <consortium name="The Broad Institute Genomics Platform"/>
            <consortium name="The Broad Institute Genome Sequencing Center for Infectious Disease"/>
            <person name="Wu L."/>
            <person name="Ma J."/>
        </authorList>
    </citation>
    <scope>NUCLEOTIDE SEQUENCE [LARGE SCALE GENOMIC DNA]</scope>
    <source>
        <strain evidence="3">JCM 17304</strain>
    </source>
</reference>
<name>A0ABP7WQE8_9GAMM</name>
<evidence type="ECO:0000313" key="3">
    <source>
        <dbReference type="Proteomes" id="UP001500392"/>
    </source>
</evidence>
<organism evidence="2 3">
    <name type="scientific">Zhongshania borealis</name>
    <dbReference type="NCBI Taxonomy" id="889488"/>
    <lineage>
        <taxon>Bacteria</taxon>
        <taxon>Pseudomonadati</taxon>
        <taxon>Pseudomonadota</taxon>
        <taxon>Gammaproteobacteria</taxon>
        <taxon>Cellvibrionales</taxon>
        <taxon>Spongiibacteraceae</taxon>
        <taxon>Zhongshania</taxon>
    </lineage>
</organism>
<dbReference type="InterPro" id="IPR036291">
    <property type="entry name" value="NAD(P)-bd_dom_sf"/>
</dbReference>
<dbReference type="InterPro" id="IPR002347">
    <property type="entry name" value="SDR_fam"/>
</dbReference>
<dbReference type="SUPFAM" id="SSF51735">
    <property type="entry name" value="NAD(P)-binding Rossmann-fold domains"/>
    <property type="match status" value="1"/>
</dbReference>
<dbReference type="PANTHER" id="PTHR42760:SF132">
    <property type="entry name" value="SHORT-CHAIN DEHYDROGENASE_REDUCTASE FAMILY PROTEIN"/>
    <property type="match status" value="1"/>
</dbReference>
<dbReference type="NCBIfam" id="NF005559">
    <property type="entry name" value="PRK07231.1"/>
    <property type="match status" value="1"/>
</dbReference>
<dbReference type="Proteomes" id="UP001500392">
    <property type="component" value="Unassembled WGS sequence"/>
</dbReference>
<keyword evidence="3" id="KW-1185">Reference proteome</keyword>